<dbReference type="Proteomes" id="UP000299011">
    <property type="component" value="Plasmid pHME505"/>
</dbReference>
<dbReference type="Proteomes" id="UP000027075">
    <property type="component" value="Plasmid HMPLAS1"/>
</dbReference>
<evidence type="ECO:0000313" key="8">
    <source>
        <dbReference type="Proteomes" id="UP000299011"/>
    </source>
</evidence>
<dbReference type="HOGENOM" id="CLU_073012_0_0_2"/>
<dbReference type="EMBL" id="AOLO01000015">
    <property type="protein sequence ID" value="ELZ97426.1"/>
    <property type="molecule type" value="Genomic_DNA"/>
</dbReference>
<evidence type="ECO:0000313" key="1">
    <source>
        <dbReference type="EMBL" id="AFK21245.1"/>
    </source>
</evidence>
<geneLocation type="plasmid" evidence="1 5">
    <name>pHM500</name>
</geneLocation>
<dbReference type="AlphaFoldDB" id="I3RAI5"/>
<evidence type="ECO:0000313" key="6">
    <source>
        <dbReference type="Proteomes" id="UP000011603"/>
    </source>
</evidence>
<evidence type="ECO:0000313" key="2">
    <source>
        <dbReference type="EMBL" id="AHZ24654.1"/>
    </source>
</evidence>
<evidence type="ECO:0008006" key="9">
    <source>
        <dbReference type="Google" id="ProtNLM"/>
    </source>
</evidence>
<reference evidence="3 6" key="3">
    <citation type="journal article" date="2014" name="PLoS Genet.">
        <title>Phylogenetically driven sequencing of extremely halophilic archaea reveals strategies for static and dynamic osmo-response.</title>
        <authorList>
            <person name="Becker E.A."/>
            <person name="Seitzer P.M."/>
            <person name="Tritt A."/>
            <person name="Larsen D."/>
            <person name="Krusor M."/>
            <person name="Yao A.I."/>
            <person name="Wu D."/>
            <person name="Madern D."/>
            <person name="Eisen J.A."/>
            <person name="Darling A.E."/>
            <person name="Facciotti M.T."/>
        </authorList>
    </citation>
    <scope>NUCLEOTIDE SEQUENCE [LARGE SCALE GENOMIC DNA]</scope>
    <source>
        <strain evidence="3">ATCC 33500</strain>
        <strain evidence="6">ATCC 33500 / DSM 1411 / JCM 8866 / NBRC 14739 / NCIMB 2177 / R-4</strain>
    </source>
</reference>
<gene>
    <name evidence="1" type="ordered locus">HFX_6120</name>
    <name evidence="2" type="ORF">BM92_17335</name>
    <name evidence="3" type="ORF">C439_18928</name>
    <name evidence="4" type="ORF">E6P09_17245</name>
</gene>
<dbReference type="Proteomes" id="UP000006469">
    <property type="component" value="Plasmid pHM500"/>
</dbReference>
<organism evidence="1 5">
    <name type="scientific">Haloferax mediterranei (strain ATCC 33500 / DSM 1411 / JCM 8866 / NBRC 14739 / NCIMB 2177 / R-4)</name>
    <name type="common">Halobacterium mediterranei</name>
    <dbReference type="NCBI Taxonomy" id="523841"/>
    <lineage>
        <taxon>Archaea</taxon>
        <taxon>Methanobacteriati</taxon>
        <taxon>Methanobacteriota</taxon>
        <taxon>Stenosarchaea group</taxon>
        <taxon>Halobacteria</taxon>
        <taxon>Halobacteriales</taxon>
        <taxon>Haloferacaceae</taxon>
        <taxon>Haloferax</taxon>
    </lineage>
</organism>
<name>I3RAI5_HALMT</name>
<geneLocation type="plasmid" evidence="4 8">
    <name>pHME505</name>
</geneLocation>
<reference evidence="1" key="5">
    <citation type="submission" date="2014-05" db="EMBL/GenBank/DDBJ databases">
        <authorList>
            <person name="Wang L."/>
            <person name="Yang H."/>
            <person name="Xiang H."/>
        </authorList>
    </citation>
    <scope>NUCLEOTIDE SEQUENCE</scope>
    <source>
        <strain evidence="1">CGMCC 1.2087</strain>
        <plasmid evidence="1">pHM500</plasmid>
    </source>
</reference>
<keyword evidence="6" id="KW-1185">Reference proteome</keyword>
<evidence type="ECO:0000313" key="4">
    <source>
        <dbReference type="EMBL" id="QCQ77050.1"/>
    </source>
</evidence>
<accession>I3RAI5</accession>
<evidence type="ECO:0000313" key="5">
    <source>
        <dbReference type="Proteomes" id="UP000006469"/>
    </source>
</evidence>
<keyword evidence="1" id="KW-0614">Plasmid</keyword>
<protein>
    <recommendedName>
        <fullName evidence="9">DUF2971 domain-containing protein</fullName>
    </recommendedName>
</protein>
<proteinExistence type="predicted"/>
<dbReference type="EMBL" id="CP039140">
    <property type="protein sequence ID" value="QCQ77050.1"/>
    <property type="molecule type" value="Genomic_DNA"/>
</dbReference>
<dbReference type="EMBL" id="CP001871">
    <property type="protein sequence ID" value="AFK21245.1"/>
    <property type="molecule type" value="Genomic_DNA"/>
</dbReference>
<reference evidence="2 7" key="4">
    <citation type="submission" date="2014-04" db="EMBL/GenBank/DDBJ databases">
        <title>Transcriptional profiles of Haloferax mediterranei on the basis of nitrogen availability.</title>
        <authorList>
            <person name="Bautista V."/>
        </authorList>
    </citation>
    <scope>NUCLEOTIDE SEQUENCE [LARGE SCALE GENOMIC DNA]</scope>
    <source>
        <strain evidence="2">ATCC 33500</strain>
        <strain evidence="7">ATCC 33500 / DSM 1411 / JCM 8866 / NBRC 14739 / NCIMB 2177 / R-4</strain>
        <plasmid evidence="2">HMPLAS1</plasmid>
        <plasmid evidence="7">Plasmid HMPLAS1</plasmid>
    </source>
</reference>
<reference evidence="1 5" key="2">
    <citation type="journal article" date="2012" name="J. Bacteriol.">
        <title>Complete genome sequence of the metabolically versatile halophilic archaeon Haloferax mediterranei, a poly(3-hydroxybutyrate-co-3-hydroxyvalerate) producer.</title>
        <authorList>
            <person name="Han J."/>
            <person name="Zhang F."/>
            <person name="Hou J."/>
            <person name="Liu X."/>
            <person name="Li M."/>
            <person name="Liu H."/>
            <person name="Cai L."/>
            <person name="Zhang B."/>
            <person name="Chen Y."/>
            <person name="Zhou J."/>
            <person name="Hu S."/>
            <person name="Xiang H."/>
        </authorList>
    </citation>
    <scope>NUCLEOTIDE SEQUENCE [LARGE SCALE GENOMIC DNA]</scope>
    <source>
        <strain evidence="5">ATCC 33500 / DSM 1411 / JCM 8866 / NBRC 14739 / NCIMB 2177 / R-4</strain>
        <strain evidence="1">CGMCC 1.2087</strain>
        <plasmid evidence="5">pHM500</plasmid>
    </source>
</reference>
<geneLocation type="plasmid" evidence="2 7">
    <name>HMPLAS1</name>
</geneLocation>
<dbReference type="OrthoDB" id="308376at2157"/>
<dbReference type="EMBL" id="CP007554">
    <property type="protein sequence ID" value="AHZ24654.1"/>
    <property type="molecule type" value="Genomic_DNA"/>
</dbReference>
<evidence type="ECO:0000313" key="7">
    <source>
        <dbReference type="Proteomes" id="UP000027075"/>
    </source>
</evidence>
<dbReference type="Proteomes" id="UP000011603">
    <property type="component" value="Unassembled WGS sequence"/>
</dbReference>
<sequence>MYLEMSDSQHTDYSEKDWFKQADGTATVWRYIDFSQYVNLLTTGKTWFSRVDQFDDPREGMPSTKTLANSGENNGILTQKFEDIQQWVYASCWHQNPVQSDGMWKLYLSSDTGVAIQSTVDDLRAAFTTDHDLFFTRVNYIDWDDDVVPLSPVIAPSLHKRKCFQHEREFRVVLRHKKWRPEPYHPYEKPITDAGLPVTTSLDDLIERVYTAPKADRWFHSTVEEITEEYVNAPVLRSDLYEDVGTGRDRPLSN</sequence>
<evidence type="ECO:0000313" key="3">
    <source>
        <dbReference type="EMBL" id="ELZ97426.1"/>
    </source>
</evidence>
<reference evidence="1" key="1">
    <citation type="journal article" date="2012" name="Appl. Environ. Microbiol.">
        <title>Identification of the haloarchaeal phasin (PhaP) that functions in polyhydroxyalkanoate accumulation and granule formation in Haloferax mediterranei.</title>
        <authorList>
            <person name="Cai S."/>
            <person name="Cai L."/>
            <person name="Liu H."/>
            <person name="Liu X."/>
            <person name="Han J."/>
            <person name="Zhou J."/>
            <person name="Xiang H."/>
        </authorList>
    </citation>
    <scope>NUCLEOTIDE SEQUENCE</scope>
    <source>
        <strain evidence="1">CGMCC 1.2087</strain>
    </source>
</reference>
<dbReference type="KEGG" id="hme:HFX_6120"/>
<reference evidence="4 8" key="6">
    <citation type="submission" date="2019-04" db="EMBL/GenBank/DDBJ databases">
        <title>Methylomes of two halophilic Archaea, Haloarcula marismortui and Haloferax mediterranei.</title>
        <authorList>
            <person name="DasSarma S."/>
            <person name="DasSarma P."/>
            <person name="DasSarma S."/>
            <person name="Fomenkov A."/>
            <person name="Vincze T."/>
            <person name="Anton B.P."/>
            <person name="Roberts R.J."/>
        </authorList>
    </citation>
    <scope>NUCLEOTIDE SEQUENCE [LARGE SCALE GENOMIC DNA]</scope>
    <source>
        <strain evidence="4">ATCC 33500</strain>
        <strain evidence="8">ATCC 33500 / DSM 1411 / JCM 8866 / NBRC 14739 / NCIMB 2177 / R-4</strain>
        <plasmid evidence="4 8">pHME505</plasmid>
    </source>
</reference>